<feature type="transmembrane region" description="Helical" evidence="1">
    <location>
        <begin position="6"/>
        <end position="23"/>
    </location>
</feature>
<feature type="transmembrane region" description="Helical" evidence="1">
    <location>
        <begin position="227"/>
        <end position="250"/>
    </location>
</feature>
<feature type="transmembrane region" description="Helical" evidence="1">
    <location>
        <begin position="63"/>
        <end position="82"/>
    </location>
</feature>
<reference evidence="2" key="1">
    <citation type="submission" date="2020-08" db="EMBL/GenBank/DDBJ databases">
        <title>Multicomponent nature underlies the extraordinary mechanical properties of spider dragline silk.</title>
        <authorList>
            <person name="Kono N."/>
            <person name="Nakamura H."/>
            <person name="Mori M."/>
            <person name="Yoshida Y."/>
            <person name="Ohtoshi R."/>
            <person name="Malay A.D."/>
            <person name="Moran D.A.P."/>
            <person name="Tomita M."/>
            <person name="Numata K."/>
            <person name="Arakawa K."/>
        </authorList>
    </citation>
    <scope>NUCLEOTIDE SEQUENCE</scope>
</reference>
<feature type="transmembrane region" description="Helical" evidence="1">
    <location>
        <begin position="109"/>
        <end position="128"/>
    </location>
</feature>
<dbReference type="Proteomes" id="UP000886998">
    <property type="component" value="Unassembled WGS sequence"/>
</dbReference>
<evidence type="ECO:0000256" key="1">
    <source>
        <dbReference type="SAM" id="Phobius"/>
    </source>
</evidence>
<keyword evidence="3" id="KW-1185">Reference proteome</keyword>
<gene>
    <name evidence="2" type="primary">AVEN_139923_1</name>
    <name evidence="2" type="ORF">TNIN_156091</name>
</gene>
<feature type="transmembrane region" description="Helical" evidence="1">
    <location>
        <begin position="262"/>
        <end position="282"/>
    </location>
</feature>
<dbReference type="OrthoDB" id="6415966at2759"/>
<proteinExistence type="predicted"/>
<comment type="caution">
    <text evidence="2">The sequence shown here is derived from an EMBL/GenBank/DDBJ whole genome shotgun (WGS) entry which is preliminary data.</text>
</comment>
<name>A0A8X6Y7X2_9ARAC</name>
<sequence>MDQTFKYIFLLFCCCAVTSLTNVSNRKIISRLYRILLGFLNAIFILALSSATLSLTICFQNTVLSASINVSCIVIVILRCALLKKINQLKYITALLGEFKVRKAEENILWLKVLIVLTVLSQTFILAYKLSLPKEVMDVSYFLFGYTVQRKLYRDAITILFDINSLFFAFMPLLTFVLFYTAVCHRASSIIQRFGDTLAKKNEFNYEMILHSYTRIKSAVNFIDNKVGFLVFTTVLYSSCILCFALYYVMESSMFTHTLDRLIIFHQIFSTLLMLIIMSISASRVGEASSEISSLALNLPKSKEGSSFYQQRFIMLAEKEITMTVWRIVPIRRSFIFSISGVLFTYTLMFYNMNPYKNK</sequence>
<dbReference type="EMBL" id="BMAV01016523">
    <property type="protein sequence ID" value="GFY67328.1"/>
    <property type="molecule type" value="Genomic_DNA"/>
</dbReference>
<protein>
    <submittedName>
        <fullName evidence="2">Uncharacterized protein</fullName>
    </submittedName>
</protein>
<evidence type="ECO:0000313" key="3">
    <source>
        <dbReference type="Proteomes" id="UP000886998"/>
    </source>
</evidence>
<feature type="transmembrane region" description="Helical" evidence="1">
    <location>
        <begin position="35"/>
        <end position="57"/>
    </location>
</feature>
<keyword evidence="1" id="KW-1133">Transmembrane helix</keyword>
<feature type="transmembrane region" description="Helical" evidence="1">
    <location>
        <begin position="335"/>
        <end position="353"/>
    </location>
</feature>
<feature type="transmembrane region" description="Helical" evidence="1">
    <location>
        <begin position="156"/>
        <end position="183"/>
    </location>
</feature>
<keyword evidence="1" id="KW-0812">Transmembrane</keyword>
<evidence type="ECO:0000313" key="2">
    <source>
        <dbReference type="EMBL" id="GFY67328.1"/>
    </source>
</evidence>
<dbReference type="AlphaFoldDB" id="A0A8X6Y7X2"/>
<organism evidence="2 3">
    <name type="scientific">Trichonephila inaurata madagascariensis</name>
    <dbReference type="NCBI Taxonomy" id="2747483"/>
    <lineage>
        <taxon>Eukaryota</taxon>
        <taxon>Metazoa</taxon>
        <taxon>Ecdysozoa</taxon>
        <taxon>Arthropoda</taxon>
        <taxon>Chelicerata</taxon>
        <taxon>Arachnida</taxon>
        <taxon>Araneae</taxon>
        <taxon>Araneomorphae</taxon>
        <taxon>Entelegynae</taxon>
        <taxon>Araneoidea</taxon>
        <taxon>Nephilidae</taxon>
        <taxon>Trichonephila</taxon>
        <taxon>Trichonephila inaurata</taxon>
    </lineage>
</organism>
<keyword evidence="1" id="KW-0472">Membrane</keyword>
<accession>A0A8X6Y7X2</accession>